<dbReference type="InterPro" id="IPR032779">
    <property type="entry name" value="FliG_M"/>
</dbReference>
<keyword evidence="7" id="KW-0283">Flagellar rotation</keyword>
<dbReference type="InterPro" id="IPR028263">
    <property type="entry name" value="FliG_N"/>
</dbReference>
<dbReference type="AlphaFoldDB" id="Q2CHR9"/>
<evidence type="ECO:0000256" key="2">
    <source>
        <dbReference type="ARBA" id="ARBA00004413"/>
    </source>
</evidence>
<feature type="domain" description="Flagellar motor switch protein FliG middle" evidence="12">
    <location>
        <begin position="107"/>
        <end position="171"/>
    </location>
</feature>
<reference evidence="14 15" key="1">
    <citation type="journal article" date="2010" name="J. Bacteriol.">
        <title>Genome sequences of Oceanicola granulosus HTCC2516(T) and Oceanicola batsensis HTCC2597(TDelta).</title>
        <authorList>
            <person name="Thrash J.C."/>
            <person name="Cho J.C."/>
            <person name="Vergin K.L."/>
            <person name="Giovannoni S.J."/>
        </authorList>
    </citation>
    <scope>NUCLEOTIDE SEQUENCE [LARGE SCALE GENOMIC DNA]</scope>
    <source>
        <strain evidence="15">ATCC BAA-861 / DSM 15982 / KCTC 12143 / HTCC2516</strain>
    </source>
</reference>
<proteinExistence type="inferred from homology"/>
<dbReference type="Proteomes" id="UP000003635">
    <property type="component" value="Unassembled WGS sequence"/>
</dbReference>
<dbReference type="InterPro" id="IPR000090">
    <property type="entry name" value="Flg_Motor_Flig"/>
</dbReference>
<dbReference type="GO" id="GO:0006935">
    <property type="term" value="P:chemotaxis"/>
    <property type="evidence" value="ECO:0007669"/>
    <property type="project" value="UniProtKB-KW"/>
</dbReference>
<comment type="subcellular location">
    <subcellularLocation>
        <location evidence="1">Bacterial flagellum basal body</location>
    </subcellularLocation>
    <subcellularLocation>
        <location evidence="2">Cell membrane</location>
        <topology evidence="2">Peripheral membrane protein</topology>
        <orientation evidence="2">Cytoplasmic side</orientation>
    </subcellularLocation>
</comment>
<evidence type="ECO:0000256" key="6">
    <source>
        <dbReference type="ARBA" id="ARBA00022500"/>
    </source>
</evidence>
<comment type="function">
    <text evidence="10">FliG is one of three proteins (FliG, FliN, FliM) that forms the rotor-mounted switch complex (C ring), located at the base of the basal body. This complex interacts with the CheY and CheZ chemotaxis proteins, in addition to contacting components of the motor that determine the direction of flagellar rotation.</text>
</comment>
<feature type="domain" description="Flagellar motor switch protein FliG N-terminal" evidence="13">
    <location>
        <begin position="13"/>
        <end position="95"/>
    </location>
</feature>
<feature type="domain" description="Flagellar motor switch protein FliG C-terminal" evidence="11">
    <location>
        <begin position="204"/>
        <end position="318"/>
    </location>
</feature>
<evidence type="ECO:0000256" key="10">
    <source>
        <dbReference type="ARBA" id="ARBA00025598"/>
    </source>
</evidence>
<dbReference type="GO" id="GO:0005886">
    <property type="term" value="C:plasma membrane"/>
    <property type="evidence" value="ECO:0007669"/>
    <property type="project" value="UniProtKB-SubCell"/>
</dbReference>
<keyword evidence="6" id="KW-0145">Chemotaxis</keyword>
<evidence type="ECO:0000256" key="8">
    <source>
        <dbReference type="ARBA" id="ARBA00023136"/>
    </source>
</evidence>
<dbReference type="eggNOG" id="COG1536">
    <property type="taxonomic scope" value="Bacteria"/>
</dbReference>
<evidence type="ECO:0000259" key="13">
    <source>
        <dbReference type="Pfam" id="PF14842"/>
    </source>
</evidence>
<keyword evidence="9" id="KW-0975">Bacterial flagellum</keyword>
<keyword evidence="14" id="KW-0969">Cilium</keyword>
<dbReference type="HOGENOM" id="CLU_047835_1_1_5"/>
<protein>
    <recommendedName>
        <fullName evidence="4">Flagellar motor switch protein FliG</fullName>
    </recommendedName>
</protein>
<dbReference type="PRINTS" id="PR00954">
    <property type="entry name" value="FLGMOTORFLIG"/>
</dbReference>
<dbReference type="Gene3D" id="1.10.220.30">
    <property type="match status" value="2"/>
</dbReference>
<comment type="caution">
    <text evidence="14">The sequence shown here is derived from an EMBL/GenBank/DDBJ whole genome shotgun (WGS) entry which is preliminary data.</text>
</comment>
<dbReference type="EMBL" id="AAOT01000005">
    <property type="protein sequence ID" value="EAR52225.1"/>
    <property type="molecule type" value="Genomic_DNA"/>
</dbReference>
<dbReference type="SUPFAM" id="SSF48029">
    <property type="entry name" value="FliG"/>
    <property type="match status" value="1"/>
</dbReference>
<keyword evidence="8" id="KW-0472">Membrane</keyword>
<dbReference type="OrthoDB" id="7616820at2"/>
<dbReference type="GO" id="GO:0003774">
    <property type="term" value="F:cytoskeletal motor activity"/>
    <property type="evidence" value="ECO:0007669"/>
    <property type="project" value="InterPro"/>
</dbReference>
<keyword evidence="14" id="KW-0966">Cell projection</keyword>
<dbReference type="Pfam" id="PF01706">
    <property type="entry name" value="FliG_C"/>
    <property type="match status" value="1"/>
</dbReference>
<evidence type="ECO:0000259" key="11">
    <source>
        <dbReference type="Pfam" id="PF01706"/>
    </source>
</evidence>
<keyword evidence="15" id="KW-1185">Reference proteome</keyword>
<evidence type="ECO:0000313" key="14">
    <source>
        <dbReference type="EMBL" id="EAR52225.1"/>
    </source>
</evidence>
<evidence type="ECO:0000256" key="5">
    <source>
        <dbReference type="ARBA" id="ARBA00022475"/>
    </source>
</evidence>
<organism evidence="14 15">
    <name type="scientific">Oceanicola granulosus (strain ATCC BAA-861 / DSM 15982 / KCTC 12143 / HTCC2516)</name>
    <dbReference type="NCBI Taxonomy" id="314256"/>
    <lineage>
        <taxon>Bacteria</taxon>
        <taxon>Pseudomonadati</taxon>
        <taxon>Pseudomonadota</taxon>
        <taxon>Alphaproteobacteria</taxon>
        <taxon>Rhodobacterales</taxon>
        <taxon>Roseobacteraceae</taxon>
        <taxon>Oceanicola</taxon>
    </lineage>
</organism>
<dbReference type="STRING" id="314256.OG2516_02274"/>
<evidence type="ECO:0000256" key="4">
    <source>
        <dbReference type="ARBA" id="ARBA00021870"/>
    </source>
</evidence>
<gene>
    <name evidence="14" type="ORF">OG2516_02274</name>
</gene>
<evidence type="ECO:0000256" key="3">
    <source>
        <dbReference type="ARBA" id="ARBA00010299"/>
    </source>
</evidence>
<keyword evidence="14" id="KW-0282">Flagellum</keyword>
<dbReference type="PANTHER" id="PTHR30534">
    <property type="entry name" value="FLAGELLAR MOTOR SWITCH PROTEIN FLIG"/>
    <property type="match status" value="1"/>
</dbReference>
<dbReference type="GO" id="GO:0009425">
    <property type="term" value="C:bacterial-type flagellum basal body"/>
    <property type="evidence" value="ECO:0007669"/>
    <property type="project" value="UniProtKB-SubCell"/>
</dbReference>
<evidence type="ECO:0000256" key="1">
    <source>
        <dbReference type="ARBA" id="ARBA00004117"/>
    </source>
</evidence>
<name>Q2CHR9_OCEGH</name>
<dbReference type="InterPro" id="IPR011002">
    <property type="entry name" value="FliG_a-hlx"/>
</dbReference>
<evidence type="ECO:0000259" key="12">
    <source>
        <dbReference type="Pfam" id="PF14841"/>
    </source>
</evidence>
<dbReference type="Pfam" id="PF14841">
    <property type="entry name" value="FliG_M"/>
    <property type="match status" value="1"/>
</dbReference>
<comment type="similarity">
    <text evidence="3">Belongs to the FliG family.</text>
</comment>
<dbReference type="InterPro" id="IPR023087">
    <property type="entry name" value="Flg_Motor_Flig_C"/>
</dbReference>
<accession>Q2CHR9</accession>
<dbReference type="GO" id="GO:0071973">
    <property type="term" value="P:bacterial-type flagellum-dependent cell motility"/>
    <property type="evidence" value="ECO:0007669"/>
    <property type="project" value="InterPro"/>
</dbReference>
<evidence type="ECO:0000313" key="15">
    <source>
        <dbReference type="Proteomes" id="UP000003635"/>
    </source>
</evidence>
<evidence type="ECO:0000256" key="7">
    <source>
        <dbReference type="ARBA" id="ARBA00022779"/>
    </source>
</evidence>
<dbReference type="PANTHER" id="PTHR30534:SF0">
    <property type="entry name" value="FLAGELLAR MOTOR SWITCH PROTEIN FLIG"/>
    <property type="match status" value="1"/>
</dbReference>
<keyword evidence="5" id="KW-1003">Cell membrane</keyword>
<dbReference type="Pfam" id="PF14842">
    <property type="entry name" value="FliG_N"/>
    <property type="match status" value="1"/>
</dbReference>
<evidence type="ECO:0000256" key="9">
    <source>
        <dbReference type="ARBA" id="ARBA00023143"/>
    </source>
</evidence>
<sequence>MIVQFALAEGQSLSLERLPREVQVALTRELAELRLVDRATLETVADEFATEVQHVALAAPRNLDEALRLLDGRLSDDAASLLREENARLSGADPWPRLLALPVADIKPIMESESVEVCAVVLSKLPVAKAAELLGLLPGEHARRITYAVSRTQAVTPVAVRRIGEALAESYGTTPAPAFADQAGRRLGAILNSSQAATRDEMLESLRSEDPAFAEEVRKAIFTFPDLPARLRREDIAKVIRLIDAADLTTALAAALAEGGAAQIAADYLLDNISQRMATGLREEIAERGKVKPADAEAAQGRVVAAVREAADRGEIMLESGEAE</sequence>